<comment type="catalytic activity">
    <reaction evidence="19">
        <text>L-seryl-[protein] + ATP = O-phospho-L-seryl-[protein] + ADP + H(+)</text>
        <dbReference type="Rhea" id="RHEA:17989"/>
        <dbReference type="Rhea" id="RHEA-COMP:9863"/>
        <dbReference type="Rhea" id="RHEA-COMP:11604"/>
        <dbReference type="ChEBI" id="CHEBI:15378"/>
        <dbReference type="ChEBI" id="CHEBI:29999"/>
        <dbReference type="ChEBI" id="CHEBI:30616"/>
        <dbReference type="ChEBI" id="CHEBI:83421"/>
        <dbReference type="ChEBI" id="CHEBI:456216"/>
        <dbReference type="EC" id="2.7.11.11"/>
    </reaction>
</comment>
<dbReference type="AlphaFoldDB" id="A0A2B4S1G8"/>
<dbReference type="PANTHER" id="PTHR24353:SF153">
    <property type="entry name" value="CAMP-DEPENDENT PROTEIN KINASE CATALYTIC SUBUNIT 1"/>
    <property type="match status" value="1"/>
</dbReference>
<evidence type="ECO:0000256" key="18">
    <source>
        <dbReference type="ARBA" id="ARBA00047292"/>
    </source>
</evidence>
<dbReference type="GO" id="GO:0005524">
    <property type="term" value="F:ATP binding"/>
    <property type="evidence" value="ECO:0007669"/>
    <property type="project" value="UniProtKB-UniRule"/>
</dbReference>
<evidence type="ECO:0000256" key="14">
    <source>
        <dbReference type="ARBA" id="ARBA00023125"/>
    </source>
</evidence>
<organism evidence="28 29">
    <name type="scientific">Stylophora pistillata</name>
    <name type="common">Smooth cauliflower coral</name>
    <dbReference type="NCBI Taxonomy" id="50429"/>
    <lineage>
        <taxon>Eukaryota</taxon>
        <taxon>Metazoa</taxon>
        <taxon>Cnidaria</taxon>
        <taxon>Anthozoa</taxon>
        <taxon>Hexacorallia</taxon>
        <taxon>Scleractinia</taxon>
        <taxon>Astrocoeniina</taxon>
        <taxon>Pocilloporidae</taxon>
        <taxon>Stylophora</taxon>
    </lineage>
</organism>
<keyword evidence="14 23" id="KW-0238">DNA-binding</keyword>
<keyword evidence="17" id="KW-0687">Ribonucleoprotein</keyword>
<feature type="binding site" evidence="24">
    <location>
        <position position="242"/>
    </location>
    <ligand>
        <name>ATP</name>
        <dbReference type="ChEBI" id="CHEBI:30616"/>
    </ligand>
</feature>
<protein>
    <recommendedName>
        <fullName evidence="20">U3 small nucleolar ribonucleoprotein protein IMP3</fullName>
        <ecNumber evidence="3">2.7.11.11</ecNumber>
    </recommendedName>
    <alternativeName>
        <fullName evidence="21">U3 small nucleolar ribonucleoprotein protein imp3</fullName>
    </alternativeName>
</protein>
<keyword evidence="29" id="KW-1185">Reference proteome</keyword>
<gene>
    <name evidence="28" type="primary">Pka-C1</name>
    <name evidence="28" type="ORF">AWC38_SpisGene10868</name>
</gene>
<evidence type="ECO:0000256" key="7">
    <source>
        <dbReference type="ARBA" id="ARBA00022723"/>
    </source>
</evidence>
<keyword evidence="4" id="KW-0690">Ribosome biogenesis</keyword>
<dbReference type="SMART" id="SM00980">
    <property type="entry name" value="THAP"/>
    <property type="match status" value="1"/>
</dbReference>
<dbReference type="InterPro" id="IPR036986">
    <property type="entry name" value="S4_RNA-bd_sf"/>
</dbReference>
<dbReference type="Pfam" id="PF00069">
    <property type="entry name" value="Pkinase"/>
    <property type="match status" value="2"/>
</dbReference>
<dbReference type="Pfam" id="PF00163">
    <property type="entry name" value="Ribosomal_S4"/>
    <property type="match status" value="1"/>
</dbReference>
<evidence type="ECO:0000256" key="2">
    <source>
        <dbReference type="ARBA" id="ARBA00007465"/>
    </source>
</evidence>
<keyword evidence="13 22" id="KW-0694">RNA-binding</keyword>
<dbReference type="GO" id="GO:0005952">
    <property type="term" value="C:cAMP-dependent protein kinase complex"/>
    <property type="evidence" value="ECO:0007669"/>
    <property type="project" value="TreeGrafter"/>
</dbReference>
<dbReference type="GO" id="GO:0004691">
    <property type="term" value="F:cAMP-dependent protein kinase activity"/>
    <property type="evidence" value="ECO:0007669"/>
    <property type="project" value="UniProtKB-EC"/>
</dbReference>
<dbReference type="PANTHER" id="PTHR24353">
    <property type="entry name" value="CYCLIC NUCLEOTIDE-DEPENDENT PROTEIN KINASE"/>
    <property type="match status" value="1"/>
</dbReference>
<dbReference type="Pfam" id="PF01479">
    <property type="entry name" value="S4"/>
    <property type="match status" value="1"/>
</dbReference>
<dbReference type="Gene3D" id="3.30.200.20">
    <property type="entry name" value="Phosphorylase Kinase, domain 1"/>
    <property type="match status" value="2"/>
</dbReference>
<dbReference type="PROSITE" id="PS00108">
    <property type="entry name" value="PROTEIN_KINASE_ST"/>
    <property type="match status" value="1"/>
</dbReference>
<evidence type="ECO:0000256" key="20">
    <source>
        <dbReference type="ARBA" id="ARBA00069727"/>
    </source>
</evidence>
<feature type="domain" description="Protein kinase" evidence="25">
    <location>
        <begin position="213"/>
        <end position="651"/>
    </location>
</feature>
<dbReference type="InterPro" id="IPR017441">
    <property type="entry name" value="Protein_kinase_ATP_BS"/>
</dbReference>
<evidence type="ECO:0000256" key="1">
    <source>
        <dbReference type="ARBA" id="ARBA00004604"/>
    </source>
</evidence>
<dbReference type="EMBL" id="LSMT01000174">
    <property type="protein sequence ID" value="PFX24534.1"/>
    <property type="molecule type" value="Genomic_DNA"/>
</dbReference>
<dbReference type="PROSITE" id="PS00107">
    <property type="entry name" value="PROTEIN_KINASE_ATP"/>
    <property type="match status" value="1"/>
</dbReference>
<evidence type="ECO:0000256" key="17">
    <source>
        <dbReference type="ARBA" id="ARBA00023274"/>
    </source>
</evidence>
<evidence type="ECO:0000313" key="28">
    <source>
        <dbReference type="EMBL" id="PFX24534.1"/>
    </source>
</evidence>
<evidence type="ECO:0000256" key="22">
    <source>
        <dbReference type="PROSITE-ProRule" id="PRU00182"/>
    </source>
</evidence>
<dbReference type="SUPFAM" id="SSF57716">
    <property type="entry name" value="Glucocorticoid receptor-like (DNA-binding domain)"/>
    <property type="match status" value="1"/>
</dbReference>
<dbReference type="FunFam" id="3.30.200.20:FF:000005">
    <property type="entry name" value="cAMP-dependent protein kinase catalytic subunit"/>
    <property type="match status" value="1"/>
</dbReference>
<dbReference type="EC" id="2.7.11.11" evidence="3"/>
<dbReference type="FunFam" id="1.10.510.10:FF:000005">
    <property type="entry name" value="cAMP-dependent protein kinase catalytic subunit alpha"/>
    <property type="match status" value="1"/>
</dbReference>
<dbReference type="InterPro" id="IPR011009">
    <property type="entry name" value="Kinase-like_dom_sf"/>
</dbReference>
<evidence type="ECO:0000256" key="4">
    <source>
        <dbReference type="ARBA" id="ARBA00022517"/>
    </source>
</evidence>
<keyword evidence="8 24" id="KW-0547">Nucleotide-binding</keyword>
<proteinExistence type="inferred from homology"/>
<dbReference type="SMART" id="SM00363">
    <property type="entry name" value="S4"/>
    <property type="match status" value="1"/>
</dbReference>
<evidence type="ECO:0000256" key="10">
    <source>
        <dbReference type="ARBA" id="ARBA00022777"/>
    </source>
</evidence>
<dbReference type="STRING" id="50429.A0A2B4S1G8"/>
<comment type="subcellular location">
    <subcellularLocation>
        <location evidence="1">Nucleus</location>
        <location evidence="1">Nucleolus</location>
    </subcellularLocation>
</comment>
<dbReference type="FunFam" id="3.10.290.10:FF:000006">
    <property type="entry name" value="U3 small nucleolar ribonucleoprotein IMP3"/>
    <property type="match status" value="1"/>
</dbReference>
<evidence type="ECO:0000256" key="5">
    <source>
        <dbReference type="ARBA" id="ARBA00022527"/>
    </source>
</evidence>
<dbReference type="InterPro" id="IPR000961">
    <property type="entry name" value="AGC-kinase_C"/>
</dbReference>
<evidence type="ECO:0000256" key="3">
    <source>
        <dbReference type="ARBA" id="ARBA00012444"/>
    </source>
</evidence>
<dbReference type="PROSITE" id="PS50011">
    <property type="entry name" value="PROTEIN_KINASE_DOM"/>
    <property type="match status" value="1"/>
</dbReference>
<dbReference type="CDD" id="cd00165">
    <property type="entry name" value="S4"/>
    <property type="match status" value="1"/>
</dbReference>
<keyword evidence="6" id="KW-0808">Transferase</keyword>
<evidence type="ECO:0000259" key="26">
    <source>
        <dbReference type="PROSITE" id="PS50950"/>
    </source>
</evidence>
<dbReference type="PROSITE" id="PS51285">
    <property type="entry name" value="AGC_KINASE_CTER"/>
    <property type="match status" value="1"/>
</dbReference>
<dbReference type="Proteomes" id="UP000225706">
    <property type="component" value="Unassembled WGS sequence"/>
</dbReference>
<dbReference type="PROSITE" id="PS50889">
    <property type="entry name" value="S4"/>
    <property type="match status" value="1"/>
</dbReference>
<keyword evidence="11" id="KW-0862">Zinc</keyword>
<dbReference type="InterPro" id="IPR000719">
    <property type="entry name" value="Prot_kinase_dom"/>
</dbReference>
<evidence type="ECO:0000256" key="24">
    <source>
        <dbReference type="PROSITE-ProRule" id="PRU10141"/>
    </source>
</evidence>
<dbReference type="SMART" id="SM00133">
    <property type="entry name" value="S_TK_X"/>
    <property type="match status" value="1"/>
</dbReference>
<accession>A0A2B4S1G8</accession>
<dbReference type="PROSITE" id="PS50950">
    <property type="entry name" value="ZF_THAP"/>
    <property type="match status" value="1"/>
</dbReference>
<dbReference type="GO" id="GO:0008270">
    <property type="term" value="F:zinc ion binding"/>
    <property type="evidence" value="ECO:0007669"/>
    <property type="project" value="UniProtKB-KW"/>
</dbReference>
<reference evidence="29" key="1">
    <citation type="journal article" date="2017" name="bioRxiv">
        <title>Comparative analysis of the genomes of Stylophora pistillata and Acropora digitifera provides evidence for extensive differences between species of corals.</title>
        <authorList>
            <person name="Voolstra C.R."/>
            <person name="Li Y."/>
            <person name="Liew Y.J."/>
            <person name="Baumgarten S."/>
            <person name="Zoccola D."/>
            <person name="Flot J.-F."/>
            <person name="Tambutte S."/>
            <person name="Allemand D."/>
            <person name="Aranda M."/>
        </authorList>
    </citation>
    <scope>NUCLEOTIDE SEQUENCE [LARGE SCALE GENOMIC DNA]</scope>
</reference>
<dbReference type="GO" id="GO:0042254">
    <property type="term" value="P:ribosome biogenesis"/>
    <property type="evidence" value="ECO:0007669"/>
    <property type="project" value="UniProtKB-KW"/>
</dbReference>
<dbReference type="GO" id="GO:0005829">
    <property type="term" value="C:cytosol"/>
    <property type="evidence" value="ECO:0007669"/>
    <property type="project" value="TreeGrafter"/>
</dbReference>
<keyword evidence="9 23" id="KW-0863">Zinc-finger</keyword>
<dbReference type="InterPro" id="IPR001912">
    <property type="entry name" value="Ribosomal_uS4_N"/>
</dbReference>
<dbReference type="GO" id="GO:0003723">
    <property type="term" value="F:RNA binding"/>
    <property type="evidence" value="ECO:0007669"/>
    <property type="project" value="UniProtKB-KW"/>
</dbReference>
<dbReference type="OrthoDB" id="10248812at2759"/>
<dbReference type="GO" id="GO:0003677">
    <property type="term" value="F:DNA binding"/>
    <property type="evidence" value="ECO:0007669"/>
    <property type="project" value="UniProtKB-UniRule"/>
</dbReference>
<name>A0A2B4S1G8_STYPI</name>
<dbReference type="Gene3D" id="1.10.510.10">
    <property type="entry name" value="Transferase(Phosphotransferase) domain 1"/>
    <property type="match status" value="1"/>
</dbReference>
<evidence type="ECO:0000259" key="25">
    <source>
        <dbReference type="PROSITE" id="PS50011"/>
    </source>
</evidence>
<evidence type="ECO:0000256" key="21">
    <source>
        <dbReference type="ARBA" id="ARBA00072223"/>
    </source>
</evidence>
<evidence type="ECO:0000256" key="19">
    <source>
        <dbReference type="ARBA" id="ARBA00047454"/>
    </source>
</evidence>
<evidence type="ECO:0000256" key="15">
    <source>
        <dbReference type="ARBA" id="ARBA00023149"/>
    </source>
</evidence>
<keyword evidence="5" id="KW-0723">Serine/threonine-protein kinase</keyword>
<keyword evidence="12 24" id="KW-0067">ATP-binding</keyword>
<sequence>MVRSLANKIKGLDAKDPFRAEATEQLLEKLYSLGLITAKKNLSLCEKLSSSAFCRRRLPVVMVRLRMAQAVKDAVKYIEQGHVRVGPEVITDPAFLVTRNMEDFVTWTDTSKIRKHIMEYNDLRDDYDFSAVIELPLLLKERCQKLYRRSLCRKKGFGAKPKHENQLVTTGKKMVVRGVVGGCGLHSIIKSKTLLSGPSGFGKKVNTASLEDFERVKTLGTGSFGRVMLVQHKSSHKFYAMKILDKQKVVKLKQVEHTLNEKRILQAITFPFLVNLEWHFKDNSNLYMVLEFVLGETIGNLGTNLTHRVVWDRLGGHAKLQNGSSKESFHKTLKKKMVKHANCCVPGCTNNYRTKDGLSYYRIPKDKKLRRQYKILIRNATLKIDADNTCICGDHFEGGHKRSRLHLPSIFPWSKHVETRRILKRVSSEKIVKKVHSEDPLPESDLCQTEDVLVTREQGMQTEQVCNKDESLQTECYEEKAKATLETTYLDASETHSRFYASQIVLAFEYLHSLDLIYRDLKPENLLIDEKGYLKVTDFGFAKRVKGRTWTLCGTPEYLAPEIILSKGYNKAVDWWALGVLIYEMAAGYPPFFADQPIQIYEKIVSGKVRFPSHFTADLKDLLRNLLQVDLTKRYGNLKNGVGDIRGHKWFSSTDWIAIYQRKVEAPFIPKCKGPGDPSNFDDYEEEPLRISTSEKCAKEFADF</sequence>
<dbReference type="Gene3D" id="3.10.290.10">
    <property type="entry name" value="RNA-binding S4 domain"/>
    <property type="match status" value="1"/>
</dbReference>
<dbReference type="SUPFAM" id="SSF56112">
    <property type="entry name" value="Protein kinase-like (PK-like)"/>
    <property type="match status" value="1"/>
</dbReference>
<evidence type="ECO:0000256" key="12">
    <source>
        <dbReference type="ARBA" id="ARBA00022840"/>
    </source>
</evidence>
<comment type="catalytic activity">
    <reaction evidence="18">
        <text>L-threonyl-[protein] + ATP = O-phospho-L-threonyl-[protein] + ADP + H(+)</text>
        <dbReference type="Rhea" id="RHEA:46608"/>
        <dbReference type="Rhea" id="RHEA-COMP:11060"/>
        <dbReference type="Rhea" id="RHEA-COMP:11605"/>
        <dbReference type="ChEBI" id="CHEBI:15378"/>
        <dbReference type="ChEBI" id="CHEBI:30013"/>
        <dbReference type="ChEBI" id="CHEBI:30616"/>
        <dbReference type="ChEBI" id="CHEBI:61977"/>
        <dbReference type="ChEBI" id="CHEBI:456216"/>
        <dbReference type="EC" id="2.7.11.11"/>
    </reaction>
</comment>
<comment type="similarity">
    <text evidence="2">Belongs to the universal ribosomal protein uS4 family.</text>
</comment>
<evidence type="ECO:0000259" key="27">
    <source>
        <dbReference type="PROSITE" id="PS51285"/>
    </source>
</evidence>
<evidence type="ECO:0000313" key="29">
    <source>
        <dbReference type="Proteomes" id="UP000225706"/>
    </source>
</evidence>
<keyword evidence="15" id="KW-0114">cAMP</keyword>
<keyword evidence="7" id="KW-0479">Metal-binding</keyword>
<dbReference type="GO" id="GO:1990904">
    <property type="term" value="C:ribonucleoprotein complex"/>
    <property type="evidence" value="ECO:0007669"/>
    <property type="project" value="UniProtKB-KW"/>
</dbReference>
<evidence type="ECO:0000256" key="8">
    <source>
        <dbReference type="ARBA" id="ARBA00022741"/>
    </source>
</evidence>
<evidence type="ECO:0000256" key="11">
    <source>
        <dbReference type="ARBA" id="ARBA00022833"/>
    </source>
</evidence>
<evidence type="ECO:0000256" key="23">
    <source>
        <dbReference type="PROSITE-ProRule" id="PRU00309"/>
    </source>
</evidence>
<dbReference type="SMART" id="SM00220">
    <property type="entry name" value="S_TKc"/>
    <property type="match status" value="1"/>
</dbReference>
<dbReference type="InterPro" id="IPR008271">
    <property type="entry name" value="Ser/Thr_kinase_AS"/>
</dbReference>
<feature type="domain" description="AGC-kinase C-terminal" evidence="27">
    <location>
        <begin position="652"/>
        <end position="704"/>
    </location>
</feature>
<dbReference type="InterPro" id="IPR006612">
    <property type="entry name" value="THAP_Znf"/>
</dbReference>
<comment type="caution">
    <text evidence="28">The sequence shown here is derived from an EMBL/GenBank/DDBJ whole genome shotgun (WGS) entry which is preliminary data.</text>
</comment>
<evidence type="ECO:0000256" key="16">
    <source>
        <dbReference type="ARBA" id="ARBA00023242"/>
    </source>
</evidence>
<dbReference type="InterPro" id="IPR002942">
    <property type="entry name" value="S4_RNA-bd"/>
</dbReference>
<evidence type="ECO:0000256" key="9">
    <source>
        <dbReference type="ARBA" id="ARBA00022771"/>
    </source>
</evidence>
<evidence type="ECO:0000256" key="6">
    <source>
        <dbReference type="ARBA" id="ARBA00022679"/>
    </source>
</evidence>
<feature type="domain" description="THAP-type" evidence="26">
    <location>
        <begin position="337"/>
        <end position="411"/>
    </location>
</feature>
<evidence type="ECO:0000256" key="13">
    <source>
        <dbReference type="ARBA" id="ARBA00022884"/>
    </source>
</evidence>
<keyword evidence="10 28" id="KW-0418">Kinase</keyword>
<keyword evidence="16" id="KW-0539">Nucleus</keyword>
<dbReference type="Pfam" id="PF05485">
    <property type="entry name" value="THAP"/>
    <property type="match status" value="1"/>
</dbReference>
<dbReference type="SUPFAM" id="SSF55174">
    <property type="entry name" value="Alpha-L RNA-binding motif"/>
    <property type="match status" value="1"/>
</dbReference>
<dbReference type="GO" id="GO:0005730">
    <property type="term" value="C:nucleolus"/>
    <property type="evidence" value="ECO:0007669"/>
    <property type="project" value="UniProtKB-SubCell"/>
</dbReference>